<proteinExistence type="predicted"/>
<evidence type="ECO:0000313" key="2">
    <source>
        <dbReference type="EMBL" id="MDC7717269.1"/>
    </source>
</evidence>
<comment type="caution">
    <text evidence="2">The sequence shown here is derived from an EMBL/GenBank/DDBJ whole genome shotgun (WGS) entry which is preliminary data.</text>
</comment>
<sequence>MLLHGLMILVLLLPAVVHAAVVKVCAEAWPPFLYRDDAGRVAGMAASWIAQAASKQHVRVQYQFLSLQACRKLAASGGTDALAFTPSKEQLEGWLLTKQPMVFWVLSAFVPYHSPHKAFSSLSQFSGLRVGWGQHYRYPDRLVLQSGWSRVPAYDAEALFTLLIRNKIDVVFEDERYVASSLPLQSRRLMRALHPVAASMPQPVAVRPGLAGFAQALDDEALRWQRSGQLDYFYRTQYGVSLATIQAAGD</sequence>
<accession>A0ABT5IXH2</accession>
<dbReference type="RefSeq" id="WP_272751617.1">
    <property type="nucleotide sequence ID" value="NZ_JAQQLF010000009.1"/>
</dbReference>
<dbReference type="SUPFAM" id="SSF53850">
    <property type="entry name" value="Periplasmic binding protein-like II"/>
    <property type="match status" value="1"/>
</dbReference>
<dbReference type="Proteomes" id="UP001219956">
    <property type="component" value="Unassembled WGS sequence"/>
</dbReference>
<keyword evidence="3" id="KW-1185">Reference proteome</keyword>
<evidence type="ECO:0000313" key="3">
    <source>
        <dbReference type="Proteomes" id="UP001219956"/>
    </source>
</evidence>
<feature type="chain" id="PRO_5045643414" evidence="1">
    <location>
        <begin position="20"/>
        <end position="250"/>
    </location>
</feature>
<gene>
    <name evidence="2" type="ORF">PQU95_08605</name>
</gene>
<organism evidence="2 3">
    <name type="scientific">Vogesella aquatica</name>
    <dbReference type="NCBI Taxonomy" id="2984206"/>
    <lineage>
        <taxon>Bacteria</taxon>
        <taxon>Pseudomonadati</taxon>
        <taxon>Pseudomonadota</taxon>
        <taxon>Betaproteobacteria</taxon>
        <taxon>Neisseriales</taxon>
        <taxon>Chromobacteriaceae</taxon>
        <taxon>Vogesella</taxon>
    </lineage>
</organism>
<evidence type="ECO:0000256" key="1">
    <source>
        <dbReference type="SAM" id="SignalP"/>
    </source>
</evidence>
<reference evidence="2 3" key="1">
    <citation type="submission" date="2023-01" db="EMBL/GenBank/DDBJ databases">
        <title>Novel species of the genus Vogesella isolated from rivers.</title>
        <authorList>
            <person name="Lu H."/>
        </authorList>
    </citation>
    <scope>NUCLEOTIDE SEQUENCE [LARGE SCALE GENOMIC DNA]</scope>
    <source>
        <strain evidence="2 3">DC21W</strain>
    </source>
</reference>
<name>A0ABT5IXH2_9NEIS</name>
<dbReference type="EMBL" id="JAQQLF010000009">
    <property type="protein sequence ID" value="MDC7717269.1"/>
    <property type="molecule type" value="Genomic_DNA"/>
</dbReference>
<feature type="signal peptide" evidence="1">
    <location>
        <begin position="1"/>
        <end position="19"/>
    </location>
</feature>
<keyword evidence="1" id="KW-0732">Signal</keyword>
<dbReference type="Gene3D" id="3.40.190.10">
    <property type="entry name" value="Periplasmic binding protein-like II"/>
    <property type="match status" value="2"/>
</dbReference>
<protein>
    <submittedName>
        <fullName evidence="2">Transporter substrate-binding domain-containing protein</fullName>
    </submittedName>
</protein>